<dbReference type="Gene3D" id="3.30.565.10">
    <property type="entry name" value="Histidine kinase-like ATPase, C-terminal domain"/>
    <property type="match status" value="1"/>
</dbReference>
<evidence type="ECO:0000256" key="6">
    <source>
        <dbReference type="ARBA" id="ARBA00022692"/>
    </source>
</evidence>
<dbReference type="InterPro" id="IPR036097">
    <property type="entry name" value="HisK_dim/P_sf"/>
</dbReference>
<dbReference type="GO" id="GO:0005524">
    <property type="term" value="F:ATP binding"/>
    <property type="evidence" value="ECO:0007669"/>
    <property type="project" value="UniProtKB-KW"/>
</dbReference>
<evidence type="ECO:0000256" key="9">
    <source>
        <dbReference type="ARBA" id="ARBA00022840"/>
    </source>
</evidence>
<dbReference type="SUPFAM" id="SSF47384">
    <property type="entry name" value="Homodimeric domain of signal transducing histidine kinase"/>
    <property type="match status" value="1"/>
</dbReference>
<dbReference type="PANTHER" id="PTHR45436">
    <property type="entry name" value="SENSOR HISTIDINE KINASE YKOH"/>
    <property type="match status" value="1"/>
</dbReference>
<evidence type="ECO:0000256" key="7">
    <source>
        <dbReference type="ARBA" id="ARBA00022741"/>
    </source>
</evidence>
<feature type="transmembrane region" description="Helical" evidence="13">
    <location>
        <begin position="154"/>
        <end position="177"/>
    </location>
</feature>
<dbReference type="PRINTS" id="PR00344">
    <property type="entry name" value="BCTRLSENSOR"/>
</dbReference>
<dbReference type="SMART" id="SM00388">
    <property type="entry name" value="HisKA"/>
    <property type="match status" value="1"/>
</dbReference>
<organism evidence="15 16">
    <name type="scientific">Priestia megaterium</name>
    <name type="common">Bacillus megaterium</name>
    <dbReference type="NCBI Taxonomy" id="1404"/>
    <lineage>
        <taxon>Bacteria</taxon>
        <taxon>Bacillati</taxon>
        <taxon>Bacillota</taxon>
        <taxon>Bacilli</taxon>
        <taxon>Bacillales</taxon>
        <taxon>Bacillaceae</taxon>
        <taxon>Priestia</taxon>
    </lineage>
</organism>
<evidence type="ECO:0000256" key="4">
    <source>
        <dbReference type="ARBA" id="ARBA00022553"/>
    </source>
</evidence>
<evidence type="ECO:0000256" key="3">
    <source>
        <dbReference type="ARBA" id="ARBA00012438"/>
    </source>
</evidence>
<evidence type="ECO:0000313" key="16">
    <source>
        <dbReference type="Proteomes" id="UP000256519"/>
    </source>
</evidence>
<dbReference type="GO" id="GO:0005886">
    <property type="term" value="C:plasma membrane"/>
    <property type="evidence" value="ECO:0007669"/>
    <property type="project" value="UniProtKB-SubCell"/>
</dbReference>
<name>A0A3D8WVB7_PRIMG</name>
<dbReference type="InterPro" id="IPR005467">
    <property type="entry name" value="His_kinase_dom"/>
</dbReference>
<dbReference type="AlphaFoldDB" id="A0A3D8WVB7"/>
<dbReference type="SUPFAM" id="SSF55874">
    <property type="entry name" value="ATPase domain of HSP90 chaperone/DNA topoisomerase II/histidine kinase"/>
    <property type="match status" value="1"/>
</dbReference>
<dbReference type="GO" id="GO:0000155">
    <property type="term" value="F:phosphorelay sensor kinase activity"/>
    <property type="evidence" value="ECO:0007669"/>
    <property type="project" value="InterPro"/>
</dbReference>
<dbReference type="FunFam" id="1.10.287.130:FF:000001">
    <property type="entry name" value="Two-component sensor histidine kinase"/>
    <property type="match status" value="1"/>
</dbReference>
<keyword evidence="7" id="KW-0547">Nucleotide-binding</keyword>
<dbReference type="InterPro" id="IPR036890">
    <property type="entry name" value="HATPase_C_sf"/>
</dbReference>
<dbReference type="EC" id="2.7.13.3" evidence="3"/>
<dbReference type="SMART" id="SM00387">
    <property type="entry name" value="HATPase_c"/>
    <property type="match status" value="1"/>
</dbReference>
<sequence>MFKKTRIRLVLFNTMVLMVILSIFSLVLYFYMQHLIFLNPDNRLSEMSEQVKKRNLHEIQENNERETERRVAFLLWSSDKKLIKITPKKGLYTNDIDDFKPALSEGKTQTSQEVNGHAYRVMNVKNEGYIKDQEVSTIQLVLNVDPETQTLEHLAFLLIISAFIGLVLSLVAGLFLANRALVPIQKSWNKQVEFIADASHELRTPLSVMQTHLELLFRRPNHTIEQESENIYQSLNEVKRMTKLVGNLLTLARSDSSAQLLNKTVFNMGELVDKVANQFEPIFELKELHFTREIESLMCGGDQERLHQLCMILLDNAFKYTPSGESIHISLKKHHHSMTLIVRDTGVGIEAKDLPYVFDRFYRSDKSRARAEGGSGLGLAIAKWIVQAHDGEIKVFSQKNVGTEFYVKIPL</sequence>
<evidence type="ECO:0000256" key="8">
    <source>
        <dbReference type="ARBA" id="ARBA00022777"/>
    </source>
</evidence>
<keyword evidence="8 15" id="KW-0418">Kinase</keyword>
<dbReference type="InterPro" id="IPR003661">
    <property type="entry name" value="HisK_dim/P_dom"/>
</dbReference>
<dbReference type="Gene3D" id="1.10.287.130">
    <property type="match status" value="1"/>
</dbReference>
<evidence type="ECO:0000256" key="2">
    <source>
        <dbReference type="ARBA" id="ARBA00004651"/>
    </source>
</evidence>
<accession>A0A3D8WVB7</accession>
<dbReference type="EMBL" id="PQWM01000043">
    <property type="protein sequence ID" value="RDZ08401.1"/>
    <property type="molecule type" value="Genomic_DNA"/>
</dbReference>
<evidence type="ECO:0000256" key="1">
    <source>
        <dbReference type="ARBA" id="ARBA00000085"/>
    </source>
</evidence>
<gene>
    <name evidence="15" type="ORF">C3744_25920</name>
</gene>
<dbReference type="InterPro" id="IPR003594">
    <property type="entry name" value="HATPase_dom"/>
</dbReference>
<comment type="caution">
    <text evidence="15">The sequence shown here is derived from an EMBL/GenBank/DDBJ whole genome shotgun (WGS) entry which is preliminary data.</text>
</comment>
<evidence type="ECO:0000313" key="15">
    <source>
        <dbReference type="EMBL" id="RDZ08401.1"/>
    </source>
</evidence>
<keyword evidence="4" id="KW-0597">Phosphoprotein</keyword>
<keyword evidence="6 13" id="KW-0812">Transmembrane</keyword>
<evidence type="ECO:0000256" key="10">
    <source>
        <dbReference type="ARBA" id="ARBA00022989"/>
    </source>
</evidence>
<evidence type="ECO:0000256" key="5">
    <source>
        <dbReference type="ARBA" id="ARBA00022679"/>
    </source>
</evidence>
<keyword evidence="11" id="KW-0902">Two-component regulatory system</keyword>
<dbReference type="Pfam" id="PF00512">
    <property type="entry name" value="HisKA"/>
    <property type="match status" value="1"/>
</dbReference>
<feature type="transmembrane region" description="Helical" evidence="13">
    <location>
        <begin position="9"/>
        <end position="32"/>
    </location>
</feature>
<dbReference type="RefSeq" id="WP_116077899.1">
    <property type="nucleotide sequence ID" value="NZ_PQWM01000043.1"/>
</dbReference>
<proteinExistence type="predicted"/>
<dbReference type="FunFam" id="3.30.565.10:FF:000006">
    <property type="entry name" value="Sensor histidine kinase WalK"/>
    <property type="match status" value="1"/>
</dbReference>
<feature type="domain" description="Histidine kinase" evidence="14">
    <location>
        <begin position="197"/>
        <end position="411"/>
    </location>
</feature>
<dbReference type="PROSITE" id="PS50109">
    <property type="entry name" value="HIS_KIN"/>
    <property type="match status" value="1"/>
</dbReference>
<evidence type="ECO:0000259" key="14">
    <source>
        <dbReference type="PROSITE" id="PS50109"/>
    </source>
</evidence>
<keyword evidence="12 13" id="KW-0472">Membrane</keyword>
<comment type="catalytic activity">
    <reaction evidence="1">
        <text>ATP + protein L-histidine = ADP + protein N-phospho-L-histidine.</text>
        <dbReference type="EC" id="2.7.13.3"/>
    </reaction>
</comment>
<dbReference type="InterPro" id="IPR004358">
    <property type="entry name" value="Sig_transdc_His_kin-like_C"/>
</dbReference>
<evidence type="ECO:0000256" key="12">
    <source>
        <dbReference type="ARBA" id="ARBA00023136"/>
    </source>
</evidence>
<keyword evidence="5" id="KW-0808">Transferase</keyword>
<reference evidence="15 16" key="1">
    <citation type="journal article" date="2018" name="Appl. Environ. Microbiol.">
        <title>Antimicrobial susceptibility testing and tentative epidemiological cut-off values of five Bacillus species relevant for use as animal feed additives or for plant protection.</title>
        <authorList>
            <person name="Agerso Y."/>
            <person name="Stuer-Lauridsen B."/>
            <person name="Bjerre K."/>
            <person name="Jensen M.G."/>
            <person name="Johansen E."/>
            <person name="Bennedsen M."/>
            <person name="Brockmann E."/>
            <person name="Nielsen B."/>
        </authorList>
    </citation>
    <scope>NUCLEOTIDE SEQUENCE [LARGE SCALE GENOMIC DNA]</scope>
    <source>
        <strain evidence="15 16">CHCC20162</strain>
    </source>
</reference>
<protein>
    <recommendedName>
        <fullName evidence="3">histidine kinase</fullName>
        <ecNumber evidence="3">2.7.13.3</ecNumber>
    </recommendedName>
</protein>
<dbReference type="PANTHER" id="PTHR45436:SF5">
    <property type="entry name" value="SENSOR HISTIDINE KINASE TRCS"/>
    <property type="match status" value="1"/>
</dbReference>
<dbReference type="Pfam" id="PF02518">
    <property type="entry name" value="HATPase_c"/>
    <property type="match status" value="1"/>
</dbReference>
<keyword evidence="10 13" id="KW-1133">Transmembrane helix</keyword>
<dbReference type="CDD" id="cd00082">
    <property type="entry name" value="HisKA"/>
    <property type="match status" value="1"/>
</dbReference>
<evidence type="ECO:0000256" key="13">
    <source>
        <dbReference type="SAM" id="Phobius"/>
    </source>
</evidence>
<evidence type="ECO:0000256" key="11">
    <source>
        <dbReference type="ARBA" id="ARBA00023012"/>
    </source>
</evidence>
<dbReference type="Proteomes" id="UP000256519">
    <property type="component" value="Unassembled WGS sequence"/>
</dbReference>
<dbReference type="InterPro" id="IPR050428">
    <property type="entry name" value="TCS_sensor_his_kinase"/>
</dbReference>
<keyword evidence="9" id="KW-0067">ATP-binding</keyword>
<comment type="subcellular location">
    <subcellularLocation>
        <location evidence="2">Cell membrane</location>
        <topology evidence="2">Multi-pass membrane protein</topology>
    </subcellularLocation>
</comment>